<proteinExistence type="predicted"/>
<dbReference type="NCBIfam" id="NF047482">
    <property type="entry name" value="OM_LenAB_fam"/>
    <property type="match status" value="1"/>
</dbReference>
<accession>M6CYU9</accession>
<dbReference type="AlphaFoldDB" id="M6CYU9"/>
<dbReference type="Pfam" id="PF07588">
    <property type="entry name" value="DUF1554"/>
    <property type="match status" value="1"/>
</dbReference>
<organism evidence="2 3">
    <name type="scientific">Leptospira alstonii serovar Sichuan str. 79601</name>
    <dbReference type="NCBI Taxonomy" id="1218565"/>
    <lineage>
        <taxon>Bacteria</taxon>
        <taxon>Pseudomonadati</taxon>
        <taxon>Spirochaetota</taxon>
        <taxon>Spirochaetia</taxon>
        <taxon>Leptospirales</taxon>
        <taxon>Leptospiraceae</taxon>
        <taxon>Leptospira</taxon>
    </lineage>
</organism>
<gene>
    <name evidence="2" type="ORF">LEP1GSC194_0100</name>
</gene>
<dbReference type="Proteomes" id="UP000011988">
    <property type="component" value="Unassembled WGS sequence"/>
</dbReference>
<sequence>MWTSIPTYTFLFITFLLLVFLFCGKCFASNPRFSSPEGAPFCLLSCDDKKDDNKDLFLFLLNSLGSSNTTTTTTATSCKDAAFCKTFIATNNGAGYNGNLGGIAGADAKCTAAKPSTLTGTYKALIVDQQTRYVVSAGDGSPDRKDWVLYPSKQYRRSDGTTITFTTNTNSMVTANLQNGIDSGAQKFFWTGLSHPDDPGFFLWEGGRTCNQWGDANPGATGAAGNTTAVAPHITPAAMGNPGGAFTVDTWTCDQNKNLLCVEQ</sequence>
<comment type="caution">
    <text evidence="2">The sequence shown here is derived from an EMBL/GenBank/DDBJ whole genome shotgun (WGS) entry which is preliminary data.</text>
</comment>
<reference evidence="2 3" key="1">
    <citation type="submission" date="2013-01" db="EMBL/GenBank/DDBJ databases">
        <authorList>
            <person name="Harkins D.M."/>
            <person name="Durkin A.S."/>
            <person name="Brinkac L.M."/>
            <person name="Haft D.H."/>
            <person name="Selengut J.D."/>
            <person name="Sanka R."/>
            <person name="DePew J."/>
            <person name="Purushe J."/>
            <person name="Galloway R.L."/>
            <person name="Vinetz J.M."/>
            <person name="Sutton G.G."/>
            <person name="Nierman W.C."/>
            <person name="Fouts D.E."/>
        </authorList>
    </citation>
    <scope>NUCLEOTIDE SEQUENCE [LARGE SCALE GENOMIC DNA]</scope>
    <source>
        <strain evidence="2 3">79601</strain>
    </source>
</reference>
<protein>
    <submittedName>
        <fullName evidence="2">PF07588 family protein</fullName>
    </submittedName>
</protein>
<dbReference type="InterPro" id="IPR016187">
    <property type="entry name" value="CTDL_fold"/>
</dbReference>
<feature type="domain" description="DUF1554" evidence="1">
    <location>
        <begin position="95"/>
        <end position="229"/>
    </location>
</feature>
<dbReference type="PATRIC" id="fig|1218565.3.peg.1733"/>
<name>M6CYU9_9LEPT</name>
<dbReference type="SUPFAM" id="SSF56436">
    <property type="entry name" value="C-type lectin-like"/>
    <property type="match status" value="1"/>
</dbReference>
<dbReference type="InterPro" id="IPR016186">
    <property type="entry name" value="C-type_lectin-like/link_sf"/>
</dbReference>
<dbReference type="Gene3D" id="3.10.100.10">
    <property type="entry name" value="Mannose-Binding Protein A, subunit A"/>
    <property type="match status" value="1"/>
</dbReference>
<dbReference type="RefSeq" id="WP_020773086.1">
    <property type="nucleotide sequence ID" value="NZ_ANIK01000033.1"/>
</dbReference>
<evidence type="ECO:0000313" key="3">
    <source>
        <dbReference type="Proteomes" id="UP000011988"/>
    </source>
</evidence>
<dbReference type="InterPro" id="IPR011448">
    <property type="entry name" value="DUF1554"/>
</dbReference>
<dbReference type="EMBL" id="ANIK01000033">
    <property type="protein sequence ID" value="EMJ95686.1"/>
    <property type="molecule type" value="Genomic_DNA"/>
</dbReference>
<evidence type="ECO:0000259" key="1">
    <source>
        <dbReference type="Pfam" id="PF07588"/>
    </source>
</evidence>
<evidence type="ECO:0000313" key="2">
    <source>
        <dbReference type="EMBL" id="EMJ95686.1"/>
    </source>
</evidence>